<keyword evidence="2" id="KW-1133">Transmembrane helix</keyword>
<evidence type="ECO:0000256" key="2">
    <source>
        <dbReference type="SAM" id="Phobius"/>
    </source>
</evidence>
<keyword evidence="4" id="KW-1185">Reference proteome</keyword>
<evidence type="ECO:0000256" key="1">
    <source>
        <dbReference type="SAM" id="MobiDB-lite"/>
    </source>
</evidence>
<evidence type="ECO:0000313" key="4">
    <source>
        <dbReference type="Proteomes" id="UP001157006"/>
    </source>
</evidence>
<keyword evidence="2" id="KW-0472">Membrane</keyword>
<keyword evidence="2" id="KW-0812">Transmembrane</keyword>
<gene>
    <name evidence="3" type="ORF">VFH_I250920</name>
</gene>
<proteinExistence type="predicted"/>
<dbReference type="PANTHER" id="PTHR31045">
    <property type="entry name" value="PLAC8 FAMILY PROTEIN-RELATED"/>
    <property type="match status" value="1"/>
</dbReference>
<dbReference type="GO" id="GO:0051762">
    <property type="term" value="P:sesquiterpene biosynthetic process"/>
    <property type="evidence" value="ECO:0007669"/>
    <property type="project" value="TreeGrafter"/>
</dbReference>
<organism evidence="3 4">
    <name type="scientific">Vicia faba</name>
    <name type="common">Broad bean</name>
    <name type="synonym">Faba vulgaris</name>
    <dbReference type="NCBI Taxonomy" id="3906"/>
    <lineage>
        <taxon>Eukaryota</taxon>
        <taxon>Viridiplantae</taxon>
        <taxon>Streptophyta</taxon>
        <taxon>Embryophyta</taxon>
        <taxon>Tracheophyta</taxon>
        <taxon>Spermatophyta</taxon>
        <taxon>Magnoliopsida</taxon>
        <taxon>eudicotyledons</taxon>
        <taxon>Gunneridae</taxon>
        <taxon>Pentapetalae</taxon>
        <taxon>rosids</taxon>
        <taxon>fabids</taxon>
        <taxon>Fabales</taxon>
        <taxon>Fabaceae</taxon>
        <taxon>Papilionoideae</taxon>
        <taxon>50 kb inversion clade</taxon>
        <taxon>NPAAA clade</taxon>
        <taxon>Hologalegina</taxon>
        <taxon>IRL clade</taxon>
        <taxon>Fabeae</taxon>
        <taxon>Vicia</taxon>
    </lineage>
</organism>
<evidence type="ECO:0000313" key="3">
    <source>
        <dbReference type="EMBL" id="CAI8586366.1"/>
    </source>
</evidence>
<reference evidence="3 4" key="1">
    <citation type="submission" date="2023-01" db="EMBL/GenBank/DDBJ databases">
        <authorList>
            <person name="Kreplak J."/>
        </authorList>
    </citation>
    <scope>NUCLEOTIDE SEQUENCE [LARGE SCALE GENOMIC DNA]</scope>
</reference>
<feature type="transmembrane region" description="Helical" evidence="2">
    <location>
        <begin position="130"/>
        <end position="156"/>
    </location>
</feature>
<dbReference type="PANTHER" id="PTHR31045:SF30">
    <property type="entry name" value="PLAC8 FAMILY PROTEIN"/>
    <property type="match status" value="1"/>
</dbReference>
<dbReference type="Proteomes" id="UP001157006">
    <property type="component" value="Chromosome 1L"/>
</dbReference>
<dbReference type="AlphaFoldDB" id="A0AAV0YKM4"/>
<protein>
    <submittedName>
        <fullName evidence="3">Uncharacterized protein</fullName>
    </submittedName>
</protein>
<dbReference type="EMBL" id="OX451736">
    <property type="protein sequence ID" value="CAI8586366.1"/>
    <property type="molecule type" value="Genomic_DNA"/>
</dbReference>
<dbReference type="InterPro" id="IPR021369">
    <property type="entry name" value="DUF2985"/>
</dbReference>
<accession>A0AAV0YKM4</accession>
<dbReference type="Pfam" id="PF11204">
    <property type="entry name" value="DUF2985"/>
    <property type="match status" value="1"/>
</dbReference>
<dbReference type="GO" id="GO:0009975">
    <property type="term" value="F:cyclase activity"/>
    <property type="evidence" value="ECO:0007669"/>
    <property type="project" value="TreeGrafter"/>
</dbReference>
<sequence length="174" mass="19736">MVSVDNGKEEIEECNNNNNNNGSMSKVEEFTSIDISSSRRTLVTGENPERKFPSKMSVIPNRMNFLKFGSASAKFKRLTTLMDQASQSVPSPSSHSLRERFSGIFSKKLDWNSIKKMSMEWIRNPMNMALFAWILCVAISGAILFLVMTGMLNAVIPKKSARNAWFEMESERYC</sequence>
<name>A0AAV0YKM4_VICFA</name>
<feature type="region of interest" description="Disordered" evidence="1">
    <location>
        <begin position="1"/>
        <end position="25"/>
    </location>
</feature>